<name>A0A1R0GLX8_9FUNG</name>
<protein>
    <submittedName>
        <fullName evidence="1">Uncharacterized protein</fullName>
    </submittedName>
</protein>
<comment type="caution">
    <text evidence="1">The sequence shown here is derived from an EMBL/GenBank/DDBJ whole genome shotgun (WGS) entry which is preliminary data.</text>
</comment>
<dbReference type="Proteomes" id="UP000187455">
    <property type="component" value="Unassembled WGS sequence"/>
</dbReference>
<sequence length="10" mass="1194">MLEIFIDGEK</sequence>
<organism evidence="1 2">
    <name type="scientific">Smittium mucronatum</name>
    <dbReference type="NCBI Taxonomy" id="133383"/>
    <lineage>
        <taxon>Eukaryota</taxon>
        <taxon>Fungi</taxon>
        <taxon>Fungi incertae sedis</taxon>
        <taxon>Zoopagomycota</taxon>
        <taxon>Kickxellomycotina</taxon>
        <taxon>Harpellomycetes</taxon>
        <taxon>Harpellales</taxon>
        <taxon>Legeriomycetaceae</taxon>
        <taxon>Smittium</taxon>
    </lineage>
</organism>
<evidence type="ECO:0000313" key="1">
    <source>
        <dbReference type="EMBL" id="OLY77878.1"/>
    </source>
</evidence>
<feature type="non-terminal residue" evidence="1">
    <location>
        <position position="10"/>
    </location>
</feature>
<dbReference type="EMBL" id="LSSL01007613">
    <property type="protein sequence ID" value="OLY77878.1"/>
    <property type="molecule type" value="Genomic_DNA"/>
</dbReference>
<reference evidence="1 2" key="1">
    <citation type="journal article" date="2016" name="Mol. Biol. Evol.">
        <title>Genome-Wide Survey of Gut Fungi (Harpellales) Reveals the First Horizontally Transferred Ubiquitin Gene from a Mosquito Host.</title>
        <authorList>
            <person name="Wang Y."/>
            <person name="White M.M."/>
            <person name="Kvist S."/>
            <person name="Moncalvo J.M."/>
        </authorList>
    </citation>
    <scope>NUCLEOTIDE SEQUENCE [LARGE SCALE GENOMIC DNA]</scope>
    <source>
        <strain evidence="1 2">ALG-7-W6</strain>
    </source>
</reference>
<accession>A0A1R0GLX8</accession>
<evidence type="ECO:0000313" key="2">
    <source>
        <dbReference type="Proteomes" id="UP000187455"/>
    </source>
</evidence>
<gene>
    <name evidence="1" type="ORF">AYI68_g8086</name>
</gene>
<keyword evidence="2" id="KW-1185">Reference proteome</keyword>
<proteinExistence type="predicted"/>